<comment type="pathway">
    <text evidence="1">Carbohydrate degradation; glycolysis; D-glyceraldehyde 3-phosphate and glycerone phosphate from D-glucose: step 4/4.</text>
</comment>
<proteinExistence type="inferred from homology"/>
<dbReference type="Pfam" id="PF00274">
    <property type="entry name" value="Glycolytic"/>
    <property type="match status" value="1"/>
</dbReference>
<sequence>MDELKKIADYMVTPGKGILASDEPPELLESKFQQLGIANNEETRRTYRELLYGTQGLEQYISAAILHRETFEQKDSTGKRFVDLLSEKGILPGITVDQGFDILPGTAQETWTLGLDSLSTQCASYQKKGAKFTKWRPAFRIVDDISPSSIAIRTNAEMVGCYAAICQQYGLVPIIESDVLLEGSYSIETCAKVSKMVLDEIYSSLKRHHVNLQGVVAKPNMILAGLSAKSKPDPSTVAKYTLDTLLDSVPASVPGIAFLSGGQTEQEATTHLEAINKQARLTKQPWLLTFCYGRALQATCLQTWKGKPENVEKAREQFLYRCKVNALASHNKAV</sequence>
<dbReference type="PANTHER" id="PTHR11627">
    <property type="entry name" value="FRUCTOSE-BISPHOSPHATE ALDOLASE"/>
    <property type="match status" value="1"/>
</dbReference>
<reference evidence="6" key="2">
    <citation type="submission" date="2022-01" db="EMBL/GenBank/DDBJ databases">
        <authorList>
            <person name="Hirooka S."/>
            <person name="Miyagishima S.Y."/>
        </authorList>
    </citation>
    <scope>NUCLEOTIDE SEQUENCE</scope>
    <source>
        <strain evidence="6">NBRC 102759</strain>
    </source>
</reference>
<dbReference type="EMBL" id="BQMJ01000018">
    <property type="protein sequence ID" value="GJQ10779.1"/>
    <property type="molecule type" value="Genomic_DNA"/>
</dbReference>
<dbReference type="GO" id="GO:0006096">
    <property type="term" value="P:glycolytic process"/>
    <property type="evidence" value="ECO:0007669"/>
    <property type="project" value="UniProtKB-KW"/>
</dbReference>
<dbReference type="SUPFAM" id="SSF51569">
    <property type="entry name" value="Aldolase"/>
    <property type="match status" value="1"/>
</dbReference>
<gene>
    <name evidence="6" type="ORF">GpartN1_g2570.t1</name>
</gene>
<dbReference type="InterPro" id="IPR013785">
    <property type="entry name" value="Aldolase_TIM"/>
</dbReference>
<comment type="similarity">
    <text evidence="2">Belongs to the class I fructose-bisphosphate aldolase family.</text>
</comment>
<evidence type="ECO:0000256" key="4">
    <source>
        <dbReference type="ARBA" id="ARBA00023152"/>
    </source>
</evidence>
<dbReference type="NCBIfam" id="NF033379">
    <property type="entry name" value="FrucBisAld_I"/>
    <property type="match status" value="1"/>
</dbReference>
<name>A0A9C7UPC2_9RHOD</name>
<dbReference type="Gene3D" id="3.20.20.70">
    <property type="entry name" value="Aldolase class I"/>
    <property type="match status" value="1"/>
</dbReference>
<dbReference type="Proteomes" id="UP001061958">
    <property type="component" value="Unassembled WGS sequence"/>
</dbReference>
<evidence type="ECO:0000256" key="3">
    <source>
        <dbReference type="ARBA" id="ARBA00013068"/>
    </source>
</evidence>
<dbReference type="GO" id="GO:0004332">
    <property type="term" value="F:fructose-bisphosphate aldolase activity"/>
    <property type="evidence" value="ECO:0007669"/>
    <property type="project" value="UniProtKB-EC"/>
</dbReference>
<dbReference type="OrthoDB" id="36455at2759"/>
<evidence type="ECO:0000256" key="2">
    <source>
        <dbReference type="ARBA" id="ARBA00010387"/>
    </source>
</evidence>
<protein>
    <recommendedName>
        <fullName evidence="3">fructose-bisphosphate aldolase</fullName>
        <ecNumber evidence="3">4.1.2.13</ecNumber>
    </recommendedName>
</protein>
<keyword evidence="5" id="KW-0456">Lyase</keyword>
<dbReference type="EC" id="4.1.2.13" evidence="3"/>
<keyword evidence="4" id="KW-0324">Glycolysis</keyword>
<reference evidence="6" key="1">
    <citation type="journal article" date="2022" name="Proc. Natl. Acad. Sci. U.S.A.">
        <title>Life cycle and functional genomics of the unicellular red alga Galdieria for elucidating algal and plant evolution and industrial use.</title>
        <authorList>
            <person name="Hirooka S."/>
            <person name="Itabashi T."/>
            <person name="Ichinose T.M."/>
            <person name="Onuma R."/>
            <person name="Fujiwara T."/>
            <person name="Yamashita S."/>
            <person name="Jong L.W."/>
            <person name="Tomita R."/>
            <person name="Iwane A.H."/>
            <person name="Miyagishima S.Y."/>
        </authorList>
    </citation>
    <scope>NUCLEOTIDE SEQUENCE</scope>
    <source>
        <strain evidence="6">NBRC 102759</strain>
    </source>
</reference>
<keyword evidence="7" id="KW-1185">Reference proteome</keyword>
<evidence type="ECO:0000313" key="7">
    <source>
        <dbReference type="Proteomes" id="UP001061958"/>
    </source>
</evidence>
<evidence type="ECO:0000256" key="5">
    <source>
        <dbReference type="ARBA" id="ARBA00023239"/>
    </source>
</evidence>
<comment type="caution">
    <text evidence="6">The sequence shown here is derived from an EMBL/GenBank/DDBJ whole genome shotgun (WGS) entry which is preliminary data.</text>
</comment>
<organism evidence="6 7">
    <name type="scientific">Galdieria partita</name>
    <dbReference type="NCBI Taxonomy" id="83374"/>
    <lineage>
        <taxon>Eukaryota</taxon>
        <taxon>Rhodophyta</taxon>
        <taxon>Bangiophyceae</taxon>
        <taxon>Galdieriales</taxon>
        <taxon>Galdieriaceae</taxon>
        <taxon>Galdieria</taxon>
    </lineage>
</organism>
<dbReference type="AlphaFoldDB" id="A0A9C7UPC2"/>
<accession>A0A9C7UPC2</accession>
<dbReference type="InterPro" id="IPR000741">
    <property type="entry name" value="FBA_I"/>
</dbReference>
<evidence type="ECO:0000256" key="1">
    <source>
        <dbReference type="ARBA" id="ARBA00004714"/>
    </source>
</evidence>
<evidence type="ECO:0000313" key="6">
    <source>
        <dbReference type="EMBL" id="GJQ10779.1"/>
    </source>
</evidence>